<dbReference type="SUPFAM" id="SSF81901">
    <property type="entry name" value="HCP-like"/>
    <property type="match status" value="1"/>
</dbReference>
<feature type="region of interest" description="Disordered" evidence="1">
    <location>
        <begin position="2577"/>
        <end position="2601"/>
    </location>
</feature>
<dbReference type="Pfam" id="PF12770">
    <property type="entry name" value="CHAT"/>
    <property type="match status" value="1"/>
</dbReference>
<feature type="compositionally biased region" description="Acidic residues" evidence="1">
    <location>
        <begin position="2591"/>
        <end position="2601"/>
    </location>
</feature>
<protein>
    <submittedName>
        <fullName evidence="5">Reticulocyte-binding protein 1</fullName>
    </submittedName>
</protein>
<dbReference type="SUPFAM" id="SSF52540">
    <property type="entry name" value="P-loop containing nucleoside triphosphate hydrolases"/>
    <property type="match status" value="1"/>
</dbReference>
<evidence type="ECO:0000256" key="1">
    <source>
        <dbReference type="SAM" id="MobiDB-lite"/>
    </source>
</evidence>
<reference evidence="5 6" key="1">
    <citation type="submission" date="2015-07" db="EMBL/GenBank/DDBJ databases">
        <authorList>
            <person name="Noorani M."/>
        </authorList>
    </citation>
    <scope>NUCLEOTIDE SEQUENCE [LARGE SCALE GENOMIC DNA]</scope>
    <source>
        <strain evidence="5">BBA 69670</strain>
    </source>
</reference>
<accession>A0A0K6GGY7</accession>
<evidence type="ECO:0000259" key="4">
    <source>
        <dbReference type="Pfam" id="PF13087"/>
    </source>
</evidence>
<sequence length="2601" mass="290809">MDDIDKEIDFLSRVLSQTPDDDPNMLRLLSSLGSAHDKRFKLREEPEDIHKVIEYASIVLALTADDSPTLPALLSLIGTAHGQRFLRLGDMSDVDQGIEFMSRALSITPDGHPHLHYYLSNLGTFYKERSEHLGEPGDIDKAIEYHSQAVAATPTDDPSLANRLEQLGSSYCHRFQRLGELSDIEKAIEYQSTGLALIPDNHPRLPLVLANLTVSHNERFQRLGELSDNEKAIEYETRALPLLHDGHPHLALHLGNLGTSHRNRFDRLGEVDDLEKAINYKSRALDVTPDNHPNRPTRLLNLGVSHADRFKRLGELDDIEKAINYGSRALALTPDGHPELSRRLTYLGVSHMTRYERLSELDDLQKSIEYGGLALDSTPDTHPDFPGRLANLATCHSYRFRRLGEIDDLEKSIEYSFHALALVPDDHPDLPGHLSNLGDSHIRRFRCLSEPDDLDKAIEYRSRALEKVPDDHPNFPAHLINLAECHRDRFRLLSELDDLEKAIKYQSRALAVTSSDHPLSCLIHYNHAIAHVEYYEHSNDTSHLQVALSSFRIASTSVVGVPRDRFRYAEQWAVRASRNSALSCIEAYQTMIDLLPQFIWLGATPSQRYEDLKMGESLAMDAAYAATLYSDNSLALEWLEHARCIVWNQLLMLRSPLDELQAAHPSLGARVQKVATELHSATFESRDLSALSSSSMTPEDIGQRLRRLAKEYEELLTQAHTLPGFEDFLRPMKTNRLVGAAKNGPVVVISCHNDRSLALLILPNQNNVTHLFLPNFTRKKARTARSSIESSLRRRGLRERGVRIWREEEDNDEFGKVLACLWNDVVKPILDFLGYTNNVSTENLPHITWCPTGAASFLPLHAAGDYDQKGSRIFDYAISSYTPTLTALLLCTPSTLSHNSRVLGVGQAATPGHQPLPGTTTELGYVKSQVENKMGYSQLMDDQAIPSTVLNAMEEHDWVHLACHAHQNVNDPTQSGFFLYEGTLDLAAINQRSFKKKGLAFLSACQTATGDEERADEAMHIASGMLMAGYSSVIATMWSIVDEDAPFVTDKVYSQLMEGGSLGNGEAGKALHNAISGLREQVGEAEFGRLFSLVGMCWGFNIDASSIRAAEATKLGEISHFGNSTISGQMQPTNLAFPDGLRLLLYSPHSQNLSVEKRDQPSAPAGFVTPLDSAAVSLGSGSWMAIYNYSWNIAFEAQNVDDVIATIEVSYDGGLLENLNIRHENTFLGRFDSKRGGWVVDTSRSSVDNAQNRTRMIGLPNLDGEYMLLGRKSADSQGIFIQPGSSSELSDFMIEGPPTNLQGQTDPSRAPIQIGTWMGGFQLEVRSCERMRVNMDFFNSSEVKIQEGFKAVSPYGYALNSSEANSNVAVIARLPLRLSKIEARSSEGSRLQVAQFDPTFGEFRVAHHPGSNNTTSAPLRMRLLPRFVEIEGSSLNVKWLLVMSQAPLSTASVASNPTSATTAAPLPKSEIADDPQALAALPPPSPSSTENSPTTSNSSTIPVITPSTEERTEKVMRIEKPPKAPSRSRMRRVRFSKTLLWIVMGQLGLPRRSHGGFRLPTRPTMASDTFKIELDLIDKNNPQALEVVAVDRSILKDRHIAYIFDSLPPHTQARIDQQGPRTYVGVDLFYGQNNNVKGIVFVTQSRALLIRVPDNAAKTSAERYEKKLTEKAEEKPKPPARNKGQKTARAIPERTPYERLRQLLDLNLVAFGMAQISLTLWDALRERVQGVNLSTVTSSRDDPPPRAIPDPNAPAKNGELEKNDAGEGGKRNSQDFKGEKEGYPGRGGRGRGRGRGKGGPNKKEGRDSTSTKGPKMIRVELPEDKEECLDRPVLSPGEVVQQLYPRVSRMDINAVFFGQEEESDMVARVAEAISRAWVAYVAANHNELNLKIQEAPVINPSRLNDEELTFFSKSMVAAWVVMGEGEAQRPIEREDMEKGRTNELISQSQKKRVRASKHQEIRVRTKDGEQKTFYTRRVFGNAKAVKLDENEIAPRNSPPKNYSRDERGPHKGKKNGHRQHTFKDLVGGADEFNTGPPDDEKVEPSELPLFDMDNVDRFQVYGRAEATMPEVARDLFILRLLEGRCALRGPEFEDCEFIRRVWFPNHAQIETGKKREPAPPKERYDWVEGSWGDSDTDDEEPPVDYDTEDEKLGHDLPLAEVERIIPKLKDRINPSQLRVIGRVTAPNAKGRTRATLVHGPPGTGKTSTITAAAIRLVKSGEYVWIVAQSNVGISNVAGKLLDIDFTDFILIVSEDYFVWSEKQYTRLKPYLVRTIQLKGLVKRFAGKKLVLSTLAGLSNRLVEDLVMYQHVPLQNLIIDEASQIDMTSQFMHLFFKHRYILKNVCWFGDPKQLPPYGWSETIKINDIFQVAHLQANSKIMDVSYRLPVPIAKFISKNVYQGKLEASPFHKVIKATDAILFVDTPKGMEEGEVNGTSSLNQEEADVVVRIAELYYHKEDGDSYEFDIITPYDAQRRLVQSKLKSKGIEKEVFNVDSFQGREADYIITTLTKTTFSSFLTSVNRLNVLLTRCKKGLVIVTQKQFVERTGGLLLHLAWEYEKEDIWKDADDVMNGYVDLPGSPAPFKRPGEDSEHSEEEVLESE</sequence>
<dbReference type="InterPro" id="IPR041677">
    <property type="entry name" value="DNA2/NAM7_AAA_11"/>
</dbReference>
<dbReference type="SUPFAM" id="SSF48452">
    <property type="entry name" value="TPR-like"/>
    <property type="match status" value="1"/>
</dbReference>
<dbReference type="InterPro" id="IPR047187">
    <property type="entry name" value="SF1_C_Upf1"/>
</dbReference>
<feature type="compositionally biased region" description="Acidic residues" evidence="1">
    <location>
        <begin position="2134"/>
        <end position="2149"/>
    </location>
</feature>
<dbReference type="CDD" id="cd18808">
    <property type="entry name" value="SF1_C_Upf1"/>
    <property type="match status" value="1"/>
</dbReference>
<keyword evidence="6" id="KW-1185">Reference proteome</keyword>
<organism evidence="5 6">
    <name type="scientific">Rhizoctonia solani</name>
    <dbReference type="NCBI Taxonomy" id="456999"/>
    <lineage>
        <taxon>Eukaryota</taxon>
        <taxon>Fungi</taxon>
        <taxon>Dikarya</taxon>
        <taxon>Basidiomycota</taxon>
        <taxon>Agaricomycotina</taxon>
        <taxon>Agaricomycetes</taxon>
        <taxon>Cantharellales</taxon>
        <taxon>Ceratobasidiaceae</taxon>
        <taxon>Rhizoctonia</taxon>
    </lineage>
</organism>
<dbReference type="PANTHER" id="PTHR10887:SF495">
    <property type="entry name" value="HELICASE SENATAXIN ISOFORM X1-RELATED"/>
    <property type="match status" value="1"/>
</dbReference>
<feature type="compositionally biased region" description="Basic and acidic residues" evidence="1">
    <location>
        <begin position="1660"/>
        <end position="1677"/>
    </location>
</feature>
<feature type="compositionally biased region" description="Basic residues" evidence="1">
    <location>
        <begin position="2010"/>
        <end position="2019"/>
    </location>
</feature>
<proteinExistence type="predicted"/>
<feature type="domain" description="CHAT" evidence="2">
    <location>
        <begin position="819"/>
        <end position="1079"/>
    </location>
</feature>
<evidence type="ECO:0000259" key="3">
    <source>
        <dbReference type="Pfam" id="PF13086"/>
    </source>
</evidence>
<dbReference type="Pfam" id="PF13086">
    <property type="entry name" value="AAA_11"/>
    <property type="match status" value="1"/>
</dbReference>
<dbReference type="InterPro" id="IPR027417">
    <property type="entry name" value="P-loop_NTPase"/>
</dbReference>
<feature type="region of interest" description="Disordered" evidence="1">
    <location>
        <begin position="1987"/>
        <end position="2019"/>
    </location>
</feature>
<dbReference type="InterPro" id="IPR041679">
    <property type="entry name" value="DNA2/NAM7-like_C"/>
</dbReference>
<feature type="compositionally biased region" description="Basic and acidic residues" evidence="1">
    <location>
        <begin position="2112"/>
        <end position="2126"/>
    </location>
</feature>
<gene>
    <name evidence="5" type="ORF">RSOLAG22IIIB_06845</name>
</gene>
<evidence type="ECO:0000259" key="2">
    <source>
        <dbReference type="Pfam" id="PF12770"/>
    </source>
</evidence>
<dbReference type="EMBL" id="CYGV01001900">
    <property type="protein sequence ID" value="CUA77872.1"/>
    <property type="molecule type" value="Genomic_DNA"/>
</dbReference>
<feature type="region of interest" description="Disordered" evidence="1">
    <location>
        <begin position="2112"/>
        <end position="2150"/>
    </location>
</feature>
<dbReference type="PANTHER" id="PTHR10887">
    <property type="entry name" value="DNA2/NAM7 HELICASE FAMILY"/>
    <property type="match status" value="1"/>
</dbReference>
<dbReference type="Pfam" id="PF13087">
    <property type="entry name" value="AAA_12"/>
    <property type="match status" value="1"/>
</dbReference>
<feature type="region of interest" description="Disordered" evidence="1">
    <location>
        <begin position="1660"/>
        <end position="1694"/>
    </location>
</feature>
<evidence type="ECO:0000313" key="5">
    <source>
        <dbReference type="EMBL" id="CUA77872.1"/>
    </source>
</evidence>
<feature type="domain" description="DNA2/NAM7 helicase helicase" evidence="3">
    <location>
        <begin position="2172"/>
        <end position="2242"/>
    </location>
</feature>
<dbReference type="Proteomes" id="UP000044841">
    <property type="component" value="Unassembled WGS sequence"/>
</dbReference>
<feature type="region of interest" description="Disordered" evidence="1">
    <location>
        <begin position="1476"/>
        <end position="1514"/>
    </location>
</feature>
<dbReference type="InterPro" id="IPR024983">
    <property type="entry name" value="CHAT_dom"/>
</dbReference>
<dbReference type="Gene3D" id="1.25.40.10">
    <property type="entry name" value="Tetratricopeptide repeat domain"/>
    <property type="match status" value="2"/>
</dbReference>
<feature type="compositionally biased region" description="Basic and acidic residues" evidence="1">
    <location>
        <begin position="1758"/>
        <end position="1783"/>
    </location>
</feature>
<evidence type="ECO:0000313" key="6">
    <source>
        <dbReference type="Proteomes" id="UP000044841"/>
    </source>
</evidence>
<feature type="region of interest" description="Disordered" evidence="1">
    <location>
        <begin position="1734"/>
        <end position="1817"/>
    </location>
</feature>
<dbReference type="Gene3D" id="3.40.50.300">
    <property type="entry name" value="P-loop containing nucleotide triphosphate hydrolases"/>
    <property type="match status" value="2"/>
</dbReference>
<dbReference type="InterPro" id="IPR011990">
    <property type="entry name" value="TPR-like_helical_dom_sf"/>
</dbReference>
<feature type="domain" description="DNA2/NAM7 helicase-like C-terminal" evidence="4">
    <location>
        <begin position="2374"/>
        <end position="2540"/>
    </location>
</feature>
<name>A0A0K6GGY7_9AGAM</name>
<dbReference type="InterPro" id="IPR045055">
    <property type="entry name" value="DNA2/NAM7-like"/>
</dbReference>
<feature type="compositionally biased region" description="Low complexity" evidence="1">
    <location>
        <begin position="1487"/>
        <end position="1507"/>
    </location>
</feature>
<dbReference type="GO" id="GO:0004386">
    <property type="term" value="F:helicase activity"/>
    <property type="evidence" value="ECO:0007669"/>
    <property type="project" value="InterPro"/>
</dbReference>